<proteinExistence type="predicted"/>
<protein>
    <recommendedName>
        <fullName evidence="2">Nitroreductase domain-containing protein</fullName>
    </recommendedName>
</protein>
<dbReference type="EMBL" id="BARU01002438">
    <property type="protein sequence ID" value="GAH28218.1"/>
    <property type="molecule type" value="Genomic_DNA"/>
</dbReference>
<dbReference type="Gene3D" id="3.40.109.10">
    <property type="entry name" value="NADH Oxidase"/>
    <property type="match status" value="1"/>
</dbReference>
<dbReference type="SUPFAM" id="SSF55469">
    <property type="entry name" value="FMN-dependent nitroreductase-like"/>
    <property type="match status" value="1"/>
</dbReference>
<sequence>MDREKAKELLSLGKDDFLLTILPFGYIKGNIPKPTLRKPIEQIKKEI</sequence>
<evidence type="ECO:0008006" key="2">
    <source>
        <dbReference type="Google" id="ProtNLM"/>
    </source>
</evidence>
<dbReference type="InterPro" id="IPR000415">
    <property type="entry name" value="Nitroreductase-like"/>
</dbReference>
<reference evidence="1" key="1">
    <citation type="journal article" date="2014" name="Front. Microbiol.">
        <title>High frequency of phylogenetically diverse reductive dehalogenase-homologous genes in deep subseafloor sedimentary metagenomes.</title>
        <authorList>
            <person name="Kawai M."/>
            <person name="Futagami T."/>
            <person name="Toyoda A."/>
            <person name="Takaki Y."/>
            <person name="Nishi S."/>
            <person name="Hori S."/>
            <person name="Arai W."/>
            <person name="Tsubouchi T."/>
            <person name="Morono Y."/>
            <person name="Uchiyama I."/>
            <person name="Ito T."/>
            <person name="Fujiyama A."/>
            <person name="Inagaki F."/>
            <person name="Takami H."/>
        </authorList>
    </citation>
    <scope>NUCLEOTIDE SEQUENCE</scope>
    <source>
        <strain evidence="1">Expedition CK06-06</strain>
    </source>
</reference>
<dbReference type="AlphaFoldDB" id="X1G5B6"/>
<accession>X1G5B6</accession>
<name>X1G5B6_9ZZZZ</name>
<evidence type="ECO:0000313" key="1">
    <source>
        <dbReference type="EMBL" id="GAH28218.1"/>
    </source>
</evidence>
<gene>
    <name evidence="1" type="ORF">S03H2_05760</name>
</gene>
<dbReference type="GO" id="GO:0016491">
    <property type="term" value="F:oxidoreductase activity"/>
    <property type="evidence" value="ECO:0007669"/>
    <property type="project" value="InterPro"/>
</dbReference>
<organism evidence="1">
    <name type="scientific">marine sediment metagenome</name>
    <dbReference type="NCBI Taxonomy" id="412755"/>
    <lineage>
        <taxon>unclassified sequences</taxon>
        <taxon>metagenomes</taxon>
        <taxon>ecological metagenomes</taxon>
    </lineage>
</organism>
<comment type="caution">
    <text evidence="1">The sequence shown here is derived from an EMBL/GenBank/DDBJ whole genome shotgun (WGS) entry which is preliminary data.</text>
</comment>